<name>A0A7R7VV89_ASPCH</name>
<reference evidence="1" key="1">
    <citation type="submission" date="2021-01" db="EMBL/GenBank/DDBJ databases">
        <authorList>
            <consortium name="Aspergillus chevalieri M1 genome sequencing consortium"/>
            <person name="Kazuki M."/>
            <person name="Futagami T."/>
        </authorList>
    </citation>
    <scope>NUCLEOTIDE SEQUENCE</scope>
    <source>
        <strain evidence="1">M1</strain>
    </source>
</reference>
<proteinExistence type="predicted"/>
<dbReference type="AlphaFoldDB" id="A0A7R7VV89"/>
<dbReference type="RefSeq" id="XP_043139959.1">
    <property type="nucleotide sequence ID" value="XM_043282595.1"/>
</dbReference>
<organism evidence="1 2">
    <name type="scientific">Aspergillus chevalieri</name>
    <name type="common">Eurotium chevalieri</name>
    <dbReference type="NCBI Taxonomy" id="182096"/>
    <lineage>
        <taxon>Eukaryota</taxon>
        <taxon>Fungi</taxon>
        <taxon>Dikarya</taxon>
        <taxon>Ascomycota</taxon>
        <taxon>Pezizomycotina</taxon>
        <taxon>Eurotiomycetes</taxon>
        <taxon>Eurotiomycetidae</taxon>
        <taxon>Eurotiales</taxon>
        <taxon>Aspergillaceae</taxon>
        <taxon>Aspergillus</taxon>
        <taxon>Aspergillus subgen. Aspergillus</taxon>
    </lineage>
</organism>
<protein>
    <submittedName>
        <fullName evidence="1">Uncharacterized protein</fullName>
    </submittedName>
</protein>
<sequence length="76" mass="8502">MSYSILINGKGRVNCRDPGYLTDMVPTSLKSVLQGMNYTVKGYFGPGKTLVMVTDWKLKMRSTSKHLCPNNVFAQL</sequence>
<keyword evidence="2" id="KW-1185">Reference proteome</keyword>
<reference evidence="1" key="2">
    <citation type="submission" date="2021-02" db="EMBL/GenBank/DDBJ databases">
        <title>Aspergillus chevalieri M1 genome sequence.</title>
        <authorList>
            <person name="Kadooka C."/>
            <person name="Mori K."/>
            <person name="Futagami T."/>
        </authorList>
    </citation>
    <scope>NUCLEOTIDE SEQUENCE</scope>
    <source>
        <strain evidence="1">M1</strain>
    </source>
</reference>
<dbReference type="EMBL" id="AP024422">
    <property type="protein sequence ID" value="BCR91437.1"/>
    <property type="molecule type" value="Genomic_DNA"/>
</dbReference>
<accession>A0A7R7VV89</accession>
<dbReference type="Proteomes" id="UP000637239">
    <property type="component" value="Chromosome 7"/>
</dbReference>
<dbReference type="GeneID" id="66985795"/>
<dbReference type="KEGG" id="ache:ACHE_70280S"/>
<gene>
    <name evidence="1" type="ORF">ACHE_70280S</name>
</gene>
<evidence type="ECO:0000313" key="1">
    <source>
        <dbReference type="EMBL" id="BCR91437.1"/>
    </source>
</evidence>
<evidence type="ECO:0000313" key="2">
    <source>
        <dbReference type="Proteomes" id="UP000637239"/>
    </source>
</evidence>